<feature type="transmembrane region" description="Helical" evidence="8">
    <location>
        <begin position="439"/>
        <end position="458"/>
    </location>
</feature>
<evidence type="ECO:0000313" key="10">
    <source>
        <dbReference type="EMBL" id="GGL98485.1"/>
    </source>
</evidence>
<dbReference type="NCBIfam" id="TIGR00711">
    <property type="entry name" value="efflux_EmrB"/>
    <property type="match status" value="1"/>
</dbReference>
<comment type="caution">
    <text evidence="10">The sequence shown here is derived from an EMBL/GenBank/DDBJ whole genome shotgun (WGS) entry which is preliminary data.</text>
</comment>
<dbReference type="InterPro" id="IPR020846">
    <property type="entry name" value="MFS_dom"/>
</dbReference>
<feature type="transmembrane region" description="Helical" evidence="8">
    <location>
        <begin position="229"/>
        <end position="246"/>
    </location>
</feature>
<dbReference type="InterPro" id="IPR036259">
    <property type="entry name" value="MFS_trans_sf"/>
</dbReference>
<protein>
    <submittedName>
        <fullName evidence="10">MFS transporter</fullName>
    </submittedName>
</protein>
<feature type="transmembrane region" description="Helical" evidence="8">
    <location>
        <begin position="136"/>
        <end position="161"/>
    </location>
</feature>
<keyword evidence="11" id="KW-1185">Reference proteome</keyword>
<keyword evidence="5 8" id="KW-1133">Transmembrane helix</keyword>
<dbReference type="EMBL" id="BMNA01000003">
    <property type="protein sequence ID" value="GGL98485.1"/>
    <property type="molecule type" value="Genomic_DNA"/>
</dbReference>
<feature type="transmembrane region" description="Helical" evidence="8">
    <location>
        <begin position="266"/>
        <end position="290"/>
    </location>
</feature>
<evidence type="ECO:0000256" key="5">
    <source>
        <dbReference type="ARBA" id="ARBA00022989"/>
    </source>
</evidence>
<evidence type="ECO:0000256" key="7">
    <source>
        <dbReference type="SAM" id="MobiDB-lite"/>
    </source>
</evidence>
<dbReference type="SUPFAM" id="SSF103473">
    <property type="entry name" value="MFS general substrate transporter"/>
    <property type="match status" value="1"/>
</dbReference>
<evidence type="ECO:0000256" key="3">
    <source>
        <dbReference type="ARBA" id="ARBA00022475"/>
    </source>
</evidence>
<feature type="transmembrane region" description="Helical" evidence="8">
    <location>
        <begin position="393"/>
        <end position="419"/>
    </location>
</feature>
<keyword evidence="2" id="KW-0813">Transport</keyword>
<name>A0A917WEM0_9ACTN</name>
<dbReference type="RefSeq" id="WP_188941174.1">
    <property type="nucleotide sequence ID" value="NZ_BMNA01000003.1"/>
</dbReference>
<organism evidence="10 11">
    <name type="scientific">Nakamurella endophytica</name>
    <dbReference type="NCBI Taxonomy" id="1748367"/>
    <lineage>
        <taxon>Bacteria</taxon>
        <taxon>Bacillati</taxon>
        <taxon>Actinomycetota</taxon>
        <taxon>Actinomycetes</taxon>
        <taxon>Nakamurellales</taxon>
        <taxon>Nakamurellaceae</taxon>
        <taxon>Nakamurella</taxon>
    </lineage>
</organism>
<dbReference type="GO" id="GO:0005886">
    <property type="term" value="C:plasma membrane"/>
    <property type="evidence" value="ECO:0007669"/>
    <property type="project" value="UniProtKB-SubCell"/>
</dbReference>
<feature type="transmembrane region" description="Helical" evidence="8">
    <location>
        <begin position="109"/>
        <end position="129"/>
    </location>
</feature>
<feature type="transmembrane region" description="Helical" evidence="8">
    <location>
        <begin position="197"/>
        <end position="217"/>
    </location>
</feature>
<reference evidence="10" key="1">
    <citation type="journal article" date="2014" name="Int. J. Syst. Evol. Microbiol.">
        <title>Complete genome sequence of Corynebacterium casei LMG S-19264T (=DSM 44701T), isolated from a smear-ripened cheese.</title>
        <authorList>
            <consortium name="US DOE Joint Genome Institute (JGI-PGF)"/>
            <person name="Walter F."/>
            <person name="Albersmeier A."/>
            <person name="Kalinowski J."/>
            <person name="Ruckert C."/>
        </authorList>
    </citation>
    <scope>NUCLEOTIDE SEQUENCE</scope>
    <source>
        <strain evidence="10">CGMCC 4.7308</strain>
    </source>
</reference>
<gene>
    <name evidence="10" type="ORF">GCM10011594_17980</name>
</gene>
<feature type="transmembrane region" description="Helical" evidence="8">
    <location>
        <begin position="45"/>
        <end position="64"/>
    </location>
</feature>
<dbReference type="Gene3D" id="1.20.1720.10">
    <property type="entry name" value="Multidrug resistance protein D"/>
    <property type="match status" value="1"/>
</dbReference>
<evidence type="ECO:0000256" key="1">
    <source>
        <dbReference type="ARBA" id="ARBA00004651"/>
    </source>
</evidence>
<dbReference type="Pfam" id="PF07690">
    <property type="entry name" value="MFS_1"/>
    <property type="match status" value="1"/>
</dbReference>
<feature type="domain" description="Major facilitator superfamily (MFS) profile" evidence="9">
    <location>
        <begin position="10"/>
        <end position="462"/>
    </location>
</feature>
<evidence type="ECO:0000256" key="8">
    <source>
        <dbReference type="SAM" id="Phobius"/>
    </source>
</evidence>
<dbReference type="PANTHER" id="PTHR42718">
    <property type="entry name" value="MAJOR FACILITATOR SUPERFAMILY MULTIDRUG TRANSPORTER MFSC"/>
    <property type="match status" value="1"/>
</dbReference>
<feature type="transmembrane region" description="Helical" evidence="8">
    <location>
        <begin position="9"/>
        <end position="33"/>
    </location>
</feature>
<dbReference type="Proteomes" id="UP000655208">
    <property type="component" value="Unassembled WGS sequence"/>
</dbReference>
<dbReference type="CDD" id="cd17321">
    <property type="entry name" value="MFS_MMR_MDR_like"/>
    <property type="match status" value="1"/>
</dbReference>
<feature type="compositionally biased region" description="Polar residues" evidence="7">
    <location>
        <begin position="486"/>
        <end position="495"/>
    </location>
</feature>
<keyword evidence="3" id="KW-1003">Cell membrane</keyword>
<keyword evidence="6 8" id="KW-0472">Membrane</keyword>
<evidence type="ECO:0000256" key="4">
    <source>
        <dbReference type="ARBA" id="ARBA00022692"/>
    </source>
</evidence>
<reference evidence="10" key="2">
    <citation type="submission" date="2020-09" db="EMBL/GenBank/DDBJ databases">
        <authorList>
            <person name="Sun Q."/>
            <person name="Zhou Y."/>
        </authorList>
    </citation>
    <scope>NUCLEOTIDE SEQUENCE</scope>
    <source>
        <strain evidence="10">CGMCC 4.7308</strain>
    </source>
</reference>
<keyword evidence="4 8" id="KW-0812">Transmembrane</keyword>
<dbReference type="InterPro" id="IPR004638">
    <property type="entry name" value="EmrB-like"/>
</dbReference>
<evidence type="ECO:0000313" key="11">
    <source>
        <dbReference type="Proteomes" id="UP000655208"/>
    </source>
</evidence>
<dbReference type="AlphaFoldDB" id="A0A917WEM0"/>
<dbReference type="PROSITE" id="PS50850">
    <property type="entry name" value="MFS"/>
    <property type="match status" value="1"/>
</dbReference>
<proteinExistence type="predicted"/>
<comment type="subcellular location">
    <subcellularLocation>
        <location evidence="1">Cell membrane</location>
        <topology evidence="1">Multi-pass membrane protein</topology>
    </subcellularLocation>
</comment>
<evidence type="ECO:0000256" key="6">
    <source>
        <dbReference type="ARBA" id="ARBA00023136"/>
    </source>
</evidence>
<evidence type="ECO:0000256" key="2">
    <source>
        <dbReference type="ARBA" id="ARBA00022448"/>
    </source>
</evidence>
<dbReference type="InterPro" id="IPR011701">
    <property type="entry name" value="MFS"/>
</dbReference>
<dbReference type="Gene3D" id="1.20.1250.20">
    <property type="entry name" value="MFS general substrate transporter like domains"/>
    <property type="match status" value="1"/>
</dbReference>
<dbReference type="GO" id="GO:0022857">
    <property type="term" value="F:transmembrane transporter activity"/>
    <property type="evidence" value="ECO:0007669"/>
    <property type="project" value="InterPro"/>
</dbReference>
<feature type="transmembrane region" description="Helical" evidence="8">
    <location>
        <begin position="331"/>
        <end position="353"/>
    </location>
</feature>
<sequence>MPPTTRPRAVFALVATAQFMVVLDTAIINVALPSMEHYLAVGDDTAQWLVTAYVLAFGSCLLLGGRAGDLFGRRRVLLAGTAAFTLLSLAIGVGTTLPELVILRALQGLSAAMMAPTALSVLLAVFPAAPGRGRALGFWSMIATGGAAVGLLLGGVLTHVAGWRWTFWINVPVGLVLLPLLARVLPRDRPTGDRARLDLPGAVTVTLALLAAVLGFSRAPVDGWSSARVVVSFVVAAGALASFVLVERRVARPLVDLSVFRYRKAVAADVVMAAVYAGNLGFFFVLTLWMQDVQRWPALQTGLAFLPFPVVLGAVSSRMGGLLHRYGYRRFLVLGPCVVAAGMLWLCFLPAAGTYAVSVLPGLLVMAVGYGLTFAPVYSCATGRLPPRLLGTASGLVTTAQQIGGAVGLAVLSGVAASVARARGGRGSAQALTAGYDTAMAVAAGFTLLAVLVAVAVVRTPSGERGATRAERDGAGALPVRRGTETVEQQGQHPR</sequence>
<accession>A0A917WEM0</accession>
<feature type="transmembrane region" description="Helical" evidence="8">
    <location>
        <begin position="76"/>
        <end position="97"/>
    </location>
</feature>
<feature type="transmembrane region" description="Helical" evidence="8">
    <location>
        <begin position="296"/>
        <end position="319"/>
    </location>
</feature>
<feature type="region of interest" description="Disordered" evidence="7">
    <location>
        <begin position="463"/>
        <end position="495"/>
    </location>
</feature>
<feature type="transmembrane region" description="Helical" evidence="8">
    <location>
        <begin position="167"/>
        <end position="185"/>
    </location>
</feature>
<evidence type="ECO:0000259" key="9">
    <source>
        <dbReference type="PROSITE" id="PS50850"/>
    </source>
</evidence>
<dbReference type="PANTHER" id="PTHR42718:SF46">
    <property type="entry name" value="BLR6921 PROTEIN"/>
    <property type="match status" value="1"/>
</dbReference>
<feature type="transmembrane region" description="Helical" evidence="8">
    <location>
        <begin position="359"/>
        <end position="381"/>
    </location>
</feature>